<proteinExistence type="predicted"/>
<comment type="caution">
    <text evidence="1">The sequence shown here is derived from an EMBL/GenBank/DDBJ whole genome shotgun (WGS) entry which is preliminary data.</text>
</comment>
<organism evidence="1 2">
    <name type="scientific">Streptomyces thermodiastaticus</name>
    <dbReference type="NCBI Taxonomy" id="44061"/>
    <lineage>
        <taxon>Bacteria</taxon>
        <taxon>Bacillati</taxon>
        <taxon>Actinomycetota</taxon>
        <taxon>Actinomycetes</taxon>
        <taxon>Kitasatosporales</taxon>
        <taxon>Streptomycetaceae</taxon>
        <taxon>Streptomyces</taxon>
    </lineage>
</organism>
<name>A0ABU0KDC8_9ACTN</name>
<sequence length="59" mass="6399">MPGRAEPSVMAVELDGHGPATRIGLRQTCDTKEEPDMAEHRSTMLMDSLTRFLAEGPTG</sequence>
<accession>A0ABU0KDC8</accession>
<dbReference type="Proteomes" id="UP001236795">
    <property type="component" value="Unassembled WGS sequence"/>
</dbReference>
<evidence type="ECO:0000313" key="1">
    <source>
        <dbReference type="EMBL" id="MDQ0487386.1"/>
    </source>
</evidence>
<protein>
    <submittedName>
        <fullName evidence="1">Uncharacterized protein</fullName>
    </submittedName>
</protein>
<dbReference type="RefSeq" id="WP_199781903.1">
    <property type="nucleotide sequence ID" value="NZ_JAUSWC010000006.1"/>
</dbReference>
<reference evidence="1 2" key="1">
    <citation type="submission" date="2023-07" db="EMBL/GenBank/DDBJ databases">
        <title>Genomic Encyclopedia of Type Strains, Phase IV (KMG-IV): sequencing the most valuable type-strain genomes for metagenomic binning, comparative biology and taxonomic classification.</title>
        <authorList>
            <person name="Goeker M."/>
        </authorList>
    </citation>
    <scope>NUCLEOTIDE SEQUENCE [LARGE SCALE GENOMIC DNA]</scope>
    <source>
        <strain evidence="1 2">DSM 40573</strain>
    </source>
</reference>
<dbReference type="EMBL" id="JAUSWC010000006">
    <property type="protein sequence ID" value="MDQ0487386.1"/>
    <property type="molecule type" value="Genomic_DNA"/>
</dbReference>
<evidence type="ECO:0000313" key="2">
    <source>
        <dbReference type="Proteomes" id="UP001236795"/>
    </source>
</evidence>
<gene>
    <name evidence="1" type="ORF">QO019_002237</name>
</gene>
<keyword evidence="2" id="KW-1185">Reference proteome</keyword>